<comment type="caution">
    <text evidence="1">The sequence shown here is derived from an EMBL/GenBank/DDBJ whole genome shotgun (WGS) entry which is preliminary data.</text>
</comment>
<dbReference type="Proteomes" id="UP001524460">
    <property type="component" value="Unassembled WGS sequence"/>
</dbReference>
<accession>A0ABT1N7P3</accession>
<keyword evidence="2" id="KW-1185">Reference proteome</keyword>
<dbReference type="InterPro" id="IPR017601">
    <property type="entry name" value="DGQHR-contain_dom"/>
</dbReference>
<dbReference type="EMBL" id="JANEYT010000087">
    <property type="protein sequence ID" value="MCQ1060770.1"/>
    <property type="molecule type" value="Genomic_DNA"/>
</dbReference>
<sequence length="354" mass="39886">MMKSIEVIKGTEGLGSTYLAQIEFNDFISTFHLQDQSIPEQLKMQRDVTKSRASKIQNYLLQREDWFFPEVIAVVSHSGYEESFTDLESGIEVGEINLSDQTQSILIDGQGRYCGISQAVAQNASLREKTIDVKVILVDGDLRKNAEMIRMIFVDLHQNVKRQTPSSLIHFDNSLPCNRFISDLLTHLEPEFDIFRLVSVMGTTNSVYKLSAFKTFVDRFTGFNTQSDKAVYDDDSVRQFLFGQITEYLHILSALPAMKQLIEGNADDSNLLENDVALEALGYLANVAQHNAILRQTTVDYSALRLHEVNFDKAAPAWKKVFHKGRLVRGSAKRIAIIIACQNGLALPEDLALM</sequence>
<organism evidence="1 2">
    <name type="scientific">Photobacterium pectinilyticum</name>
    <dbReference type="NCBI Taxonomy" id="2906793"/>
    <lineage>
        <taxon>Bacteria</taxon>
        <taxon>Pseudomonadati</taxon>
        <taxon>Pseudomonadota</taxon>
        <taxon>Gammaproteobacteria</taxon>
        <taxon>Vibrionales</taxon>
        <taxon>Vibrionaceae</taxon>
        <taxon>Photobacterium</taxon>
    </lineage>
</organism>
<dbReference type="InterPro" id="IPR017642">
    <property type="entry name" value="DNA_S_mod_DndB"/>
</dbReference>
<protein>
    <submittedName>
        <fullName evidence="1">DGQHR domain-containing protein</fullName>
    </submittedName>
</protein>
<dbReference type="Pfam" id="PF14072">
    <property type="entry name" value="DndB"/>
    <property type="match status" value="1"/>
</dbReference>
<evidence type="ECO:0000313" key="2">
    <source>
        <dbReference type="Proteomes" id="UP001524460"/>
    </source>
</evidence>
<dbReference type="RefSeq" id="WP_255044860.1">
    <property type="nucleotide sequence ID" value="NZ_JANEYT010000087.1"/>
</dbReference>
<evidence type="ECO:0000313" key="1">
    <source>
        <dbReference type="EMBL" id="MCQ1060770.1"/>
    </source>
</evidence>
<gene>
    <name evidence="1" type="ORF">NHN17_22245</name>
</gene>
<dbReference type="NCBIfam" id="TIGR03187">
    <property type="entry name" value="DGQHR"/>
    <property type="match status" value="1"/>
</dbReference>
<reference evidence="1 2" key="1">
    <citation type="submission" date="2022-07" db="EMBL/GenBank/DDBJ databases">
        <title>Photobacterium pectinilyticum sp. nov., a marine bacterium isolated from surface seawater of Qingdao offshore.</title>
        <authorList>
            <person name="Wang X."/>
        </authorList>
    </citation>
    <scope>NUCLEOTIDE SEQUENCE [LARGE SCALE GENOMIC DNA]</scope>
    <source>
        <strain evidence="1 2">ZSDE20</strain>
    </source>
</reference>
<proteinExistence type="predicted"/>
<name>A0ABT1N7P3_9GAMM</name>